<dbReference type="Proteomes" id="UP000016931">
    <property type="component" value="Unassembled WGS sequence"/>
</dbReference>
<dbReference type="EMBL" id="KB456269">
    <property type="protein sequence ID" value="EMF09270.1"/>
    <property type="molecule type" value="Genomic_DNA"/>
</dbReference>
<keyword evidence="3" id="KW-1185">Reference proteome</keyword>
<dbReference type="OrthoDB" id="3650741at2759"/>
<organism evidence="2 3">
    <name type="scientific">Sphaerulina musiva (strain SO2202)</name>
    <name type="common">Poplar stem canker fungus</name>
    <name type="synonym">Septoria musiva</name>
    <dbReference type="NCBI Taxonomy" id="692275"/>
    <lineage>
        <taxon>Eukaryota</taxon>
        <taxon>Fungi</taxon>
        <taxon>Dikarya</taxon>
        <taxon>Ascomycota</taxon>
        <taxon>Pezizomycotina</taxon>
        <taxon>Dothideomycetes</taxon>
        <taxon>Dothideomycetidae</taxon>
        <taxon>Mycosphaerellales</taxon>
        <taxon>Mycosphaerellaceae</taxon>
        <taxon>Sphaerulina</taxon>
    </lineage>
</organism>
<sequence length="284" mass="32374">MSTPTPTNGQLSITRTNISSPHLPSPPSTHESKSLAFLIQTSIPQEIYDQIYDLTILNLDAIDTDTANKTKIVHITKTYTPPWQLTSLSTRRTRHEFAQLFYTEANFLLPNIHYQSPAITSPINSRNSRARNNPRESRNKNQIKPLAHKWLQSLPPSHRAMYCSRPQGFIFQALPHAYLSVIPRARLWIQGLEREEVELVKKVFLMRCMGKNVEIERERARGVWRAAKKKVVVVGGGGREGEGKMGFKRGVLKVAILSRKGVENGGVVRRWMWERERVVEGVSE</sequence>
<name>N1QD98_SPHMS</name>
<dbReference type="GeneID" id="27898712"/>
<gene>
    <name evidence="2" type="ORF">SEPMUDRAFT_120135</name>
</gene>
<protein>
    <submittedName>
        <fullName evidence="2">Uncharacterized protein</fullName>
    </submittedName>
</protein>
<feature type="region of interest" description="Disordered" evidence="1">
    <location>
        <begin position="1"/>
        <end position="31"/>
    </location>
</feature>
<feature type="region of interest" description="Disordered" evidence="1">
    <location>
        <begin position="120"/>
        <end position="142"/>
    </location>
</feature>
<feature type="compositionally biased region" description="Polar residues" evidence="1">
    <location>
        <begin position="1"/>
        <end position="18"/>
    </location>
</feature>
<accession>N1QD98</accession>
<proteinExistence type="predicted"/>
<reference evidence="2 3" key="1">
    <citation type="journal article" date="2012" name="PLoS Pathog.">
        <title>Diverse lifestyles and strategies of plant pathogenesis encoded in the genomes of eighteen Dothideomycetes fungi.</title>
        <authorList>
            <person name="Ohm R.A."/>
            <person name="Feau N."/>
            <person name="Henrissat B."/>
            <person name="Schoch C.L."/>
            <person name="Horwitz B.A."/>
            <person name="Barry K.W."/>
            <person name="Condon B.J."/>
            <person name="Copeland A.C."/>
            <person name="Dhillon B."/>
            <person name="Glaser F."/>
            <person name="Hesse C.N."/>
            <person name="Kosti I."/>
            <person name="LaButti K."/>
            <person name="Lindquist E.A."/>
            <person name="Lucas S."/>
            <person name="Salamov A.A."/>
            <person name="Bradshaw R.E."/>
            <person name="Ciuffetti L."/>
            <person name="Hamelin R.C."/>
            <person name="Kema G.H.J."/>
            <person name="Lawrence C."/>
            <person name="Scott J.A."/>
            <person name="Spatafora J.W."/>
            <person name="Turgeon B.G."/>
            <person name="de Wit P.J.G.M."/>
            <person name="Zhong S."/>
            <person name="Goodwin S.B."/>
            <person name="Grigoriev I.V."/>
        </authorList>
    </citation>
    <scope>NUCLEOTIDE SEQUENCE [LARGE SCALE GENOMIC DNA]</scope>
    <source>
        <strain evidence="2 3">SO2202</strain>
    </source>
</reference>
<dbReference type="AlphaFoldDB" id="N1QD98"/>
<evidence type="ECO:0000313" key="3">
    <source>
        <dbReference type="Proteomes" id="UP000016931"/>
    </source>
</evidence>
<dbReference type="RefSeq" id="XP_016757391.1">
    <property type="nucleotide sequence ID" value="XM_016901575.1"/>
</dbReference>
<evidence type="ECO:0000313" key="2">
    <source>
        <dbReference type="EMBL" id="EMF09270.1"/>
    </source>
</evidence>
<evidence type="ECO:0000256" key="1">
    <source>
        <dbReference type="SAM" id="MobiDB-lite"/>
    </source>
</evidence>
<dbReference type="HOGENOM" id="CLU_980613_0_0_1"/>